<accession>A0A9J5YMZ2</accession>
<dbReference type="Proteomes" id="UP000824120">
    <property type="component" value="Chromosome 6"/>
</dbReference>
<name>A0A9J5YMZ2_SOLCO</name>
<reference evidence="1 2" key="1">
    <citation type="submission" date="2020-09" db="EMBL/GenBank/DDBJ databases">
        <title>De no assembly of potato wild relative species, Solanum commersonii.</title>
        <authorList>
            <person name="Cho K."/>
        </authorList>
    </citation>
    <scope>NUCLEOTIDE SEQUENCE [LARGE SCALE GENOMIC DNA]</scope>
    <source>
        <strain evidence="1">LZ3.2</strain>
        <tissue evidence="1">Leaf</tissue>
    </source>
</reference>
<keyword evidence="2" id="KW-1185">Reference proteome</keyword>
<evidence type="ECO:0000313" key="2">
    <source>
        <dbReference type="Proteomes" id="UP000824120"/>
    </source>
</evidence>
<sequence>MQPERMLKKFWSFLSPYGVFWESQKPSTTRATLGYYFDRLKYQENRVSLTELLKDLEGFVLFMLGVGDYGIHCGSCYACSRRLLLEEPETILEDPNYEHPYAKCGSLKSVLYS</sequence>
<protein>
    <submittedName>
        <fullName evidence="1">Uncharacterized protein</fullName>
    </submittedName>
</protein>
<organism evidence="1 2">
    <name type="scientific">Solanum commersonii</name>
    <name type="common">Commerson's wild potato</name>
    <name type="synonym">Commerson's nightshade</name>
    <dbReference type="NCBI Taxonomy" id="4109"/>
    <lineage>
        <taxon>Eukaryota</taxon>
        <taxon>Viridiplantae</taxon>
        <taxon>Streptophyta</taxon>
        <taxon>Embryophyta</taxon>
        <taxon>Tracheophyta</taxon>
        <taxon>Spermatophyta</taxon>
        <taxon>Magnoliopsida</taxon>
        <taxon>eudicotyledons</taxon>
        <taxon>Gunneridae</taxon>
        <taxon>Pentapetalae</taxon>
        <taxon>asterids</taxon>
        <taxon>lamiids</taxon>
        <taxon>Solanales</taxon>
        <taxon>Solanaceae</taxon>
        <taxon>Solanoideae</taxon>
        <taxon>Solaneae</taxon>
        <taxon>Solanum</taxon>
    </lineage>
</organism>
<evidence type="ECO:0000313" key="1">
    <source>
        <dbReference type="EMBL" id="KAG5600278.1"/>
    </source>
</evidence>
<proteinExistence type="predicted"/>
<dbReference type="EMBL" id="JACXVP010000006">
    <property type="protein sequence ID" value="KAG5600278.1"/>
    <property type="molecule type" value="Genomic_DNA"/>
</dbReference>
<comment type="caution">
    <text evidence="1">The sequence shown here is derived from an EMBL/GenBank/DDBJ whole genome shotgun (WGS) entry which is preliminary data.</text>
</comment>
<dbReference type="AlphaFoldDB" id="A0A9J5YMZ2"/>
<gene>
    <name evidence="1" type="ORF">H5410_031648</name>
</gene>